<dbReference type="AlphaFoldDB" id="A0A016VHI4"/>
<accession>A0A016VHI4</accession>
<evidence type="ECO:0000313" key="3">
    <source>
        <dbReference type="Proteomes" id="UP000024635"/>
    </source>
</evidence>
<protein>
    <submittedName>
        <fullName evidence="2">Uncharacterized protein</fullName>
    </submittedName>
</protein>
<dbReference type="Proteomes" id="UP000024635">
    <property type="component" value="Unassembled WGS sequence"/>
</dbReference>
<gene>
    <name evidence="2" type="primary">Acey_s0010.g1174</name>
    <name evidence="2" type="ORF">Y032_0010g1174</name>
</gene>
<evidence type="ECO:0000256" key="1">
    <source>
        <dbReference type="SAM" id="MobiDB-lite"/>
    </source>
</evidence>
<keyword evidence="3" id="KW-1185">Reference proteome</keyword>
<feature type="compositionally biased region" description="Basic and acidic residues" evidence="1">
    <location>
        <begin position="97"/>
        <end position="106"/>
    </location>
</feature>
<proteinExistence type="predicted"/>
<name>A0A016VHI4_9BILA</name>
<feature type="region of interest" description="Disordered" evidence="1">
    <location>
        <begin position="81"/>
        <end position="106"/>
    </location>
</feature>
<reference evidence="3" key="1">
    <citation type="journal article" date="2015" name="Nat. Genet.">
        <title>The genome and transcriptome of the zoonotic hookworm Ancylostoma ceylanicum identify infection-specific gene families.</title>
        <authorList>
            <person name="Schwarz E.M."/>
            <person name="Hu Y."/>
            <person name="Antoshechkin I."/>
            <person name="Miller M.M."/>
            <person name="Sternberg P.W."/>
            <person name="Aroian R.V."/>
        </authorList>
    </citation>
    <scope>NUCLEOTIDE SEQUENCE</scope>
    <source>
        <strain evidence="3">HY135</strain>
    </source>
</reference>
<evidence type="ECO:0000313" key="2">
    <source>
        <dbReference type="EMBL" id="EYC26472.1"/>
    </source>
</evidence>
<dbReference type="EMBL" id="JARK01001346">
    <property type="protein sequence ID" value="EYC26472.1"/>
    <property type="molecule type" value="Genomic_DNA"/>
</dbReference>
<comment type="caution">
    <text evidence="2">The sequence shown here is derived from an EMBL/GenBank/DDBJ whole genome shotgun (WGS) entry which is preliminary data.</text>
</comment>
<sequence length="106" mass="12595">MLFYNQGSTTSIKRYGDADVALCGWCRLLRRNLLPKQEHRETRSHDNMIRPLFLAEGDTVSKPISRLKQYWLDMHANPKLPENHPDQAYNRFKWHPRTTEVDDDNK</sequence>
<organism evidence="2 3">
    <name type="scientific">Ancylostoma ceylanicum</name>
    <dbReference type="NCBI Taxonomy" id="53326"/>
    <lineage>
        <taxon>Eukaryota</taxon>
        <taxon>Metazoa</taxon>
        <taxon>Ecdysozoa</taxon>
        <taxon>Nematoda</taxon>
        <taxon>Chromadorea</taxon>
        <taxon>Rhabditida</taxon>
        <taxon>Rhabditina</taxon>
        <taxon>Rhabditomorpha</taxon>
        <taxon>Strongyloidea</taxon>
        <taxon>Ancylostomatidae</taxon>
        <taxon>Ancylostomatinae</taxon>
        <taxon>Ancylostoma</taxon>
    </lineage>
</organism>